<evidence type="ECO:0000313" key="2">
    <source>
        <dbReference type="EMBL" id="MBE9145498.1"/>
    </source>
</evidence>
<keyword evidence="1" id="KW-1133">Transmembrane helix</keyword>
<evidence type="ECO:0000313" key="3">
    <source>
        <dbReference type="Proteomes" id="UP000640725"/>
    </source>
</evidence>
<protein>
    <recommendedName>
        <fullName evidence="4">DUF998 domain-containing protein</fullName>
    </recommendedName>
</protein>
<organism evidence="2 3">
    <name type="scientific">Planktothrix mougeotii LEGE 06226</name>
    <dbReference type="NCBI Taxonomy" id="1828728"/>
    <lineage>
        <taxon>Bacteria</taxon>
        <taxon>Bacillati</taxon>
        <taxon>Cyanobacteriota</taxon>
        <taxon>Cyanophyceae</taxon>
        <taxon>Oscillatoriophycideae</taxon>
        <taxon>Oscillatoriales</taxon>
        <taxon>Microcoleaceae</taxon>
        <taxon>Planktothrix</taxon>
    </lineage>
</organism>
<dbReference type="RefSeq" id="WP_193870933.1">
    <property type="nucleotide sequence ID" value="NZ_JADEWU010000059.1"/>
</dbReference>
<name>A0ABR9UGC2_9CYAN</name>
<accession>A0ABR9UGC2</accession>
<proteinExistence type="predicted"/>
<gene>
    <name evidence="2" type="ORF">IQ236_20085</name>
</gene>
<keyword evidence="1" id="KW-0472">Membrane</keyword>
<dbReference type="EMBL" id="JADEWU010000059">
    <property type="protein sequence ID" value="MBE9145498.1"/>
    <property type="molecule type" value="Genomic_DNA"/>
</dbReference>
<feature type="transmembrane region" description="Helical" evidence="1">
    <location>
        <begin position="61"/>
        <end position="84"/>
    </location>
</feature>
<feature type="transmembrane region" description="Helical" evidence="1">
    <location>
        <begin position="21"/>
        <end position="41"/>
    </location>
</feature>
<keyword evidence="1" id="KW-0812">Transmembrane</keyword>
<sequence length="229" mass="26641">MKLNQTLISELQRVWLILCKLYLPLLGLVGLLLLIAHFNGIKSHILFDDIYEIANSRLAGIISNLGILLWTAVCSICFFTYFVIEGSLNRAKSWRTFFLFSAILSLVLLLDDFLSIHELGDDILVFFIPIEATRRIKNICELTVFGVYGIGFLAYLWIFRNLIYQTEYLFLLITIFWLFLTLVFDMLETAMFAHSYLFEESFKLLAIATYTLYFARLGKQKIQEFTFSN</sequence>
<reference evidence="2 3" key="1">
    <citation type="submission" date="2020-10" db="EMBL/GenBank/DDBJ databases">
        <authorList>
            <person name="Castelo-Branco R."/>
            <person name="Eusebio N."/>
            <person name="Adriana R."/>
            <person name="Vieira A."/>
            <person name="Brugerolle De Fraissinette N."/>
            <person name="Rezende De Castro R."/>
            <person name="Schneider M.P."/>
            <person name="Vasconcelos V."/>
            <person name="Leao P.N."/>
        </authorList>
    </citation>
    <scope>NUCLEOTIDE SEQUENCE [LARGE SCALE GENOMIC DNA]</scope>
    <source>
        <strain evidence="2 3">LEGE 06226</strain>
    </source>
</reference>
<comment type="caution">
    <text evidence="2">The sequence shown here is derived from an EMBL/GenBank/DDBJ whole genome shotgun (WGS) entry which is preliminary data.</text>
</comment>
<keyword evidence="3" id="KW-1185">Reference proteome</keyword>
<evidence type="ECO:0008006" key="4">
    <source>
        <dbReference type="Google" id="ProtNLM"/>
    </source>
</evidence>
<evidence type="ECO:0000256" key="1">
    <source>
        <dbReference type="SAM" id="Phobius"/>
    </source>
</evidence>
<feature type="transmembrane region" description="Helical" evidence="1">
    <location>
        <begin position="96"/>
        <end position="116"/>
    </location>
</feature>
<feature type="transmembrane region" description="Helical" evidence="1">
    <location>
        <begin position="193"/>
        <end position="215"/>
    </location>
</feature>
<feature type="transmembrane region" description="Helical" evidence="1">
    <location>
        <begin position="136"/>
        <end position="156"/>
    </location>
</feature>
<dbReference type="Proteomes" id="UP000640725">
    <property type="component" value="Unassembled WGS sequence"/>
</dbReference>
<feature type="transmembrane region" description="Helical" evidence="1">
    <location>
        <begin position="168"/>
        <end position="187"/>
    </location>
</feature>